<feature type="transmembrane region" description="Helical" evidence="1">
    <location>
        <begin position="70"/>
        <end position="94"/>
    </location>
</feature>
<evidence type="ECO:0000313" key="3">
    <source>
        <dbReference type="Proteomes" id="UP000295334"/>
    </source>
</evidence>
<proteinExistence type="predicted"/>
<dbReference type="EMBL" id="SJZI01000043">
    <property type="protein sequence ID" value="TCJ13740.1"/>
    <property type="molecule type" value="Genomic_DNA"/>
</dbReference>
<keyword evidence="3" id="KW-1185">Reference proteome</keyword>
<keyword evidence="1" id="KW-1133">Transmembrane helix</keyword>
<accession>A0A4R1B9X9</accession>
<feature type="transmembrane region" description="Helical" evidence="1">
    <location>
        <begin position="100"/>
        <end position="120"/>
    </location>
</feature>
<evidence type="ECO:0000256" key="1">
    <source>
        <dbReference type="SAM" id="Phobius"/>
    </source>
</evidence>
<sequence length="136" mass="15342">MNAKRWIFLALCLLYAGLMAFLLRQVAMADIPTAERLSFKMRYLVGGSLLASYGFFVLQQFLTGRTAIEYVVVMPVITLMAAFLCGAVLGIAGVQLYGDPFLQAGILYAIFMILVAARLWRRFWWPARRKTDASVY</sequence>
<comment type="caution">
    <text evidence="2">The sequence shown here is derived from an EMBL/GenBank/DDBJ whole genome shotgun (WGS) entry which is preliminary data.</text>
</comment>
<dbReference type="AlphaFoldDB" id="A0A4R1B9X9"/>
<protein>
    <submittedName>
        <fullName evidence="2">Uncharacterized protein</fullName>
    </submittedName>
</protein>
<organism evidence="2 3">
    <name type="scientific">Flaviaesturariibacter flavus</name>
    <dbReference type="NCBI Taxonomy" id="2502780"/>
    <lineage>
        <taxon>Bacteria</taxon>
        <taxon>Pseudomonadati</taxon>
        <taxon>Bacteroidota</taxon>
        <taxon>Chitinophagia</taxon>
        <taxon>Chitinophagales</taxon>
        <taxon>Chitinophagaceae</taxon>
        <taxon>Flaviaestuariibacter</taxon>
    </lineage>
</organism>
<keyword evidence="1" id="KW-0812">Transmembrane</keyword>
<keyword evidence="1" id="KW-0472">Membrane</keyword>
<feature type="transmembrane region" description="Helical" evidence="1">
    <location>
        <begin position="39"/>
        <end position="58"/>
    </location>
</feature>
<dbReference type="Proteomes" id="UP000295334">
    <property type="component" value="Unassembled WGS sequence"/>
</dbReference>
<dbReference type="RefSeq" id="WP_131449647.1">
    <property type="nucleotide sequence ID" value="NZ_SJZI01000043.1"/>
</dbReference>
<name>A0A4R1B9X9_9BACT</name>
<gene>
    <name evidence="2" type="ORF">EPD60_11625</name>
</gene>
<evidence type="ECO:0000313" key="2">
    <source>
        <dbReference type="EMBL" id="TCJ13740.1"/>
    </source>
</evidence>
<reference evidence="2 3" key="1">
    <citation type="submission" date="2019-03" db="EMBL/GenBank/DDBJ databases">
        <authorList>
            <person name="Kim M.K.M."/>
        </authorList>
    </citation>
    <scope>NUCLEOTIDE SEQUENCE [LARGE SCALE GENOMIC DNA]</scope>
    <source>
        <strain evidence="2 3">17J68-12</strain>
    </source>
</reference>